<dbReference type="eggNOG" id="COG0142">
    <property type="taxonomic scope" value="Bacteria"/>
</dbReference>
<dbReference type="PANTHER" id="PTHR12001">
    <property type="entry name" value="GERANYLGERANYL PYROPHOSPHATE SYNTHASE"/>
    <property type="match status" value="1"/>
</dbReference>
<sequence>MKNKFAFWDEFPEIQKDVMTVNKIILSHVKNMRGTLGDALWDTFDVPGKMLRPGFVMLFGQFGPKAKENHQELLNIATSIETLHNATLIHDDIIDESDTRHGKKSIQAKYGKHIAVYAGDYLFAISLTLLSDNTKSLGTVKVDGETMQDILIGETEQYNNAYNDQISEKQYLNQIKGKTGVLFGLSCFIGAYESGIKATQAVKARKFGEYLGQAFQLKDDILDYTSSAEAFKKPVLLDVKDGVYSGPLIFALQKDKDGRLHELLKFGKDLSQEQLLEIDKLVNNYGGVERAQKLADEYTQKALNSLRKNWPDNETRAQIEKLTKKLLGRKY</sequence>
<keyword evidence="5" id="KW-0460">Magnesium</keyword>
<dbReference type="CDD" id="cd00685">
    <property type="entry name" value="Trans_IPPS_HT"/>
    <property type="match status" value="1"/>
</dbReference>
<dbReference type="PROSITE" id="PS00444">
    <property type="entry name" value="POLYPRENYL_SYNTHASE_2"/>
    <property type="match status" value="1"/>
</dbReference>
<accession>I7KGD9</accession>
<dbReference type="PANTHER" id="PTHR12001:SF69">
    <property type="entry name" value="ALL TRANS-POLYPRENYL-DIPHOSPHATE SYNTHASE PDSS1"/>
    <property type="match status" value="1"/>
</dbReference>
<dbReference type="Pfam" id="PF00348">
    <property type="entry name" value="polyprenyl_synt"/>
    <property type="match status" value="1"/>
</dbReference>
<evidence type="ECO:0000256" key="6">
    <source>
        <dbReference type="RuleBase" id="RU004466"/>
    </source>
</evidence>
<dbReference type="STRING" id="1423758.FC41_GL001384"/>
<name>I7KGD9_9LACO</name>
<dbReference type="EC" id="2.5.1.30" evidence="7"/>
<comment type="similarity">
    <text evidence="2 6">Belongs to the FPP/GGPP synthase family.</text>
</comment>
<comment type="caution">
    <text evidence="7">The sequence shown here is derived from an EMBL/GenBank/DDBJ whole genome shotgun (WGS) entry which is preliminary data.</text>
</comment>
<keyword evidence="3 6" id="KW-0808">Transferase</keyword>
<dbReference type="SFLD" id="SFLDS00005">
    <property type="entry name" value="Isoprenoid_Synthase_Type_I"/>
    <property type="match status" value="1"/>
</dbReference>
<proteinExistence type="inferred from homology"/>
<evidence type="ECO:0000256" key="3">
    <source>
        <dbReference type="ARBA" id="ARBA00022679"/>
    </source>
</evidence>
<comment type="cofactor">
    <cofactor evidence="1">
        <name>Mg(2+)</name>
        <dbReference type="ChEBI" id="CHEBI:18420"/>
    </cofactor>
</comment>
<dbReference type="InterPro" id="IPR033749">
    <property type="entry name" value="Polyprenyl_synt_CS"/>
</dbReference>
<evidence type="ECO:0000256" key="4">
    <source>
        <dbReference type="ARBA" id="ARBA00022723"/>
    </source>
</evidence>
<keyword evidence="4" id="KW-0479">Metal-binding</keyword>
<evidence type="ECO:0000256" key="5">
    <source>
        <dbReference type="ARBA" id="ARBA00022842"/>
    </source>
</evidence>
<dbReference type="GeneID" id="82846456"/>
<reference evidence="7 8" key="1">
    <citation type="submission" date="2012-06" db="EMBL/GenBank/DDBJ databases">
        <title>Draft Genome Sequence of Lactobacillus hominis Strain CRBIP 24.179T, isolated from human intestine.</title>
        <authorList>
            <person name="Cousin S."/>
            <person name="Ma L."/>
            <person name="Bizet C."/>
            <person name="Loux V."/>
            <person name="Bouchier C."/>
            <person name="Clermont D."/>
            <person name="Creno S."/>
        </authorList>
    </citation>
    <scope>NUCLEOTIDE SEQUENCE [LARGE SCALE GENOMIC DNA]</scope>
    <source>
        <strain evidence="8">CRBIP 24.179T</strain>
    </source>
</reference>
<evidence type="ECO:0000256" key="2">
    <source>
        <dbReference type="ARBA" id="ARBA00006706"/>
    </source>
</evidence>
<protein>
    <submittedName>
        <fullName evidence="7">Possible trans-hexaprenyltranstransferase</fullName>
        <ecNumber evidence="7">2.5.1.30</ecNumber>
    </submittedName>
</protein>
<dbReference type="EMBL" id="CAKE01000002">
    <property type="protein sequence ID" value="CCI81180.1"/>
    <property type="molecule type" value="Genomic_DNA"/>
</dbReference>
<keyword evidence="8" id="KW-1185">Reference proteome</keyword>
<evidence type="ECO:0000313" key="8">
    <source>
        <dbReference type="Proteomes" id="UP000009320"/>
    </source>
</evidence>
<gene>
    <name evidence="7" type="ORF">BN55_06370</name>
</gene>
<dbReference type="InterPro" id="IPR000092">
    <property type="entry name" value="Polyprenyl_synt"/>
</dbReference>
<dbReference type="GO" id="GO:0000010">
    <property type="term" value="F:heptaprenyl diphosphate synthase activity"/>
    <property type="evidence" value="ECO:0007669"/>
    <property type="project" value="UniProtKB-EC"/>
</dbReference>
<dbReference type="GO" id="GO:0008299">
    <property type="term" value="P:isoprenoid biosynthetic process"/>
    <property type="evidence" value="ECO:0007669"/>
    <property type="project" value="InterPro"/>
</dbReference>
<dbReference type="SUPFAM" id="SSF48576">
    <property type="entry name" value="Terpenoid synthases"/>
    <property type="match status" value="1"/>
</dbReference>
<evidence type="ECO:0000313" key="7">
    <source>
        <dbReference type="EMBL" id="CCI81180.1"/>
    </source>
</evidence>
<dbReference type="RefSeq" id="WP_008469836.1">
    <property type="nucleotide sequence ID" value="NZ_AYZP01000003.1"/>
</dbReference>
<evidence type="ECO:0000256" key="1">
    <source>
        <dbReference type="ARBA" id="ARBA00001946"/>
    </source>
</evidence>
<dbReference type="Gene3D" id="1.10.600.10">
    <property type="entry name" value="Farnesyl Diphosphate Synthase"/>
    <property type="match status" value="1"/>
</dbReference>
<dbReference type="Proteomes" id="UP000009320">
    <property type="component" value="Unassembled WGS sequence"/>
</dbReference>
<dbReference type="AlphaFoldDB" id="I7KGD9"/>
<dbReference type="InterPro" id="IPR008949">
    <property type="entry name" value="Isoprenoid_synthase_dom_sf"/>
</dbReference>
<organism evidence="7 8">
    <name type="scientific">Lactobacillus hominis DSM 23910 = CRBIP 24.179</name>
    <dbReference type="NCBI Taxonomy" id="1423758"/>
    <lineage>
        <taxon>Bacteria</taxon>
        <taxon>Bacillati</taxon>
        <taxon>Bacillota</taxon>
        <taxon>Bacilli</taxon>
        <taxon>Lactobacillales</taxon>
        <taxon>Lactobacillaceae</taxon>
        <taxon>Lactobacillus</taxon>
    </lineage>
</organism>
<dbReference type="GO" id="GO:0046872">
    <property type="term" value="F:metal ion binding"/>
    <property type="evidence" value="ECO:0007669"/>
    <property type="project" value="UniProtKB-KW"/>
</dbReference>